<dbReference type="AlphaFoldDB" id="L8X173"/>
<accession>L8X173</accession>
<proteinExistence type="predicted"/>
<evidence type="ECO:0000313" key="1">
    <source>
        <dbReference type="EMBL" id="ELU44086.1"/>
    </source>
</evidence>
<keyword evidence="2" id="KW-1185">Reference proteome</keyword>
<name>L8X173_THACA</name>
<evidence type="ECO:0000313" key="2">
    <source>
        <dbReference type="Proteomes" id="UP000011668"/>
    </source>
</evidence>
<dbReference type="Proteomes" id="UP000011668">
    <property type="component" value="Unassembled WGS sequence"/>
</dbReference>
<organism evidence="1 2">
    <name type="scientific">Thanatephorus cucumeris (strain AG1-IA)</name>
    <name type="common">Rice sheath blight fungus</name>
    <name type="synonym">Rhizoctonia solani</name>
    <dbReference type="NCBI Taxonomy" id="983506"/>
    <lineage>
        <taxon>Eukaryota</taxon>
        <taxon>Fungi</taxon>
        <taxon>Dikarya</taxon>
        <taxon>Basidiomycota</taxon>
        <taxon>Agaricomycotina</taxon>
        <taxon>Agaricomycetes</taxon>
        <taxon>Cantharellales</taxon>
        <taxon>Ceratobasidiaceae</taxon>
        <taxon>Rhizoctonia</taxon>
        <taxon>Rhizoctonia solani AG-1</taxon>
    </lineage>
</organism>
<reference evidence="1 2" key="1">
    <citation type="journal article" date="2013" name="Nat. Commun.">
        <title>The evolution and pathogenic mechanisms of the rice sheath blight pathogen.</title>
        <authorList>
            <person name="Zheng A."/>
            <person name="Lin R."/>
            <person name="Xu L."/>
            <person name="Qin P."/>
            <person name="Tang C."/>
            <person name="Ai P."/>
            <person name="Zhang D."/>
            <person name="Liu Y."/>
            <person name="Sun Z."/>
            <person name="Feng H."/>
            <person name="Wang Y."/>
            <person name="Chen Y."/>
            <person name="Liang X."/>
            <person name="Fu R."/>
            <person name="Li Q."/>
            <person name="Zhang J."/>
            <person name="Yu X."/>
            <person name="Xie Z."/>
            <person name="Ding L."/>
            <person name="Guan P."/>
            <person name="Tang J."/>
            <person name="Liang Y."/>
            <person name="Wang S."/>
            <person name="Deng Q."/>
            <person name="Li S."/>
            <person name="Zhu J."/>
            <person name="Wang L."/>
            <person name="Liu H."/>
            <person name="Li P."/>
        </authorList>
    </citation>
    <scope>NUCLEOTIDE SEQUENCE [LARGE SCALE GENOMIC DNA]</scope>
    <source>
        <strain evidence="2">AG-1 IA</strain>
    </source>
</reference>
<dbReference type="EMBL" id="AFRT01000430">
    <property type="protein sequence ID" value="ELU44086.1"/>
    <property type="molecule type" value="Genomic_DNA"/>
</dbReference>
<dbReference type="HOGENOM" id="CLU_2265535_0_0_1"/>
<sequence length="103" mass="11712">MPEPWPTNMSQPYMPSGHNKQSIQYKPYVLYFICSERGDETLLLSYLPTCLIGFPIEDEADISGFGWELGFEASEWEWVRGMNAQVRGCGLNECAAHSTIRCD</sequence>
<comment type="caution">
    <text evidence="1">The sequence shown here is derived from an EMBL/GenBank/DDBJ whole genome shotgun (WGS) entry which is preliminary data.</text>
</comment>
<protein>
    <submittedName>
        <fullName evidence="1">Uncharacterized protein</fullName>
    </submittedName>
</protein>
<gene>
    <name evidence="1" type="ORF">AG1IA_01882</name>
</gene>